<dbReference type="GO" id="GO:0030245">
    <property type="term" value="P:cellulose catabolic process"/>
    <property type="evidence" value="ECO:0007669"/>
    <property type="project" value="UniProtKB-KW"/>
</dbReference>
<comment type="caution">
    <text evidence="2">The sequence shown here is derived from an EMBL/GenBank/DDBJ whole genome shotgun (WGS) entry which is preliminary data.</text>
</comment>
<keyword evidence="1" id="KW-0624">Polysaccharide degradation</keyword>
<keyword evidence="3" id="KW-1185">Reference proteome</keyword>
<dbReference type="SUPFAM" id="SSF51989">
    <property type="entry name" value="Glycosyl hydrolases family 6, cellulases"/>
    <property type="match status" value="1"/>
</dbReference>
<keyword evidence="1" id="KW-0378">Hydrolase</keyword>
<dbReference type="InterPro" id="IPR036434">
    <property type="entry name" value="Beta_cellobiohydrolase_sf"/>
</dbReference>
<dbReference type="PANTHER" id="PTHR34876:SF4">
    <property type="entry name" value="1,4-BETA-D-GLUCAN CELLOBIOHYDROLASE C-RELATED"/>
    <property type="match status" value="1"/>
</dbReference>
<evidence type="ECO:0000313" key="3">
    <source>
        <dbReference type="Proteomes" id="UP000580910"/>
    </source>
</evidence>
<sequence>MLPNPPSGALSRVLRRIGVAVLGVALPLTLTPPDHTSAAAGPIIPLPGNPLAAHPWGVYLGPQDMAWEPWTKATGRKKELLDKIVLQPKAQWYGKWVPDRDIADRIHKLVASATGGDPDVMVQMAIFRMVPWEGNDRVCNRLPTTAEVASYKKWVRNAAAAIGSTYVAMILQPDGPFALCAKNGSKLPSRMIRYAAKTFSANPNTTIYIDAGAADWNRSNPKTALKILMPAGISMVRGFAFNSTHYDSVAEEVEYGAAVAQALAEKGILDKHFVVNTSSNGQPFRGYTYKGPDFDNAYACQDKTQHHCVTLGIPPTTDVANPAWGLTLGQRLKAAAYADGYLWFGRPWLFEQASPFVMKRALTLARTTPWQ</sequence>
<name>A0A7W3P9T2_9ACTN</name>
<keyword evidence="1" id="KW-0136">Cellulose degradation</keyword>
<dbReference type="PANTHER" id="PTHR34876">
    <property type="match status" value="1"/>
</dbReference>
<evidence type="ECO:0000256" key="1">
    <source>
        <dbReference type="RuleBase" id="RU361186"/>
    </source>
</evidence>
<dbReference type="AlphaFoldDB" id="A0A7W3P9T2"/>
<dbReference type="Gene3D" id="3.20.20.40">
    <property type="entry name" value="1, 4-beta cellobiohydrolase"/>
    <property type="match status" value="1"/>
</dbReference>
<dbReference type="PRINTS" id="PR00733">
    <property type="entry name" value="GLHYDRLASE6"/>
</dbReference>
<reference evidence="2 3" key="1">
    <citation type="submission" date="2020-07" db="EMBL/GenBank/DDBJ databases">
        <title>Sequencing the genomes of 1000 actinobacteria strains.</title>
        <authorList>
            <person name="Klenk H.-P."/>
        </authorList>
    </citation>
    <scope>NUCLEOTIDE SEQUENCE [LARGE SCALE GENOMIC DNA]</scope>
    <source>
        <strain evidence="2 3">DSM 21349</strain>
    </source>
</reference>
<evidence type="ECO:0000313" key="2">
    <source>
        <dbReference type="EMBL" id="MBA8803878.1"/>
    </source>
</evidence>
<gene>
    <name evidence="2" type="ORF">FB382_002169</name>
</gene>
<proteinExistence type="inferred from homology"/>
<dbReference type="GO" id="GO:0004553">
    <property type="term" value="F:hydrolase activity, hydrolyzing O-glycosyl compounds"/>
    <property type="evidence" value="ECO:0007669"/>
    <property type="project" value="InterPro"/>
</dbReference>
<dbReference type="InterPro" id="IPR016288">
    <property type="entry name" value="Beta_cellobiohydrolase"/>
</dbReference>
<dbReference type="EC" id="3.2.1.-" evidence="1"/>
<protein>
    <recommendedName>
        <fullName evidence="1">Glucanase</fullName>
        <ecNumber evidence="1">3.2.1.-</ecNumber>
    </recommendedName>
</protein>
<keyword evidence="1" id="KW-0326">Glycosidase</keyword>
<dbReference type="Proteomes" id="UP000580910">
    <property type="component" value="Unassembled WGS sequence"/>
</dbReference>
<keyword evidence="1" id="KW-0119">Carbohydrate metabolism</keyword>
<dbReference type="Pfam" id="PF01341">
    <property type="entry name" value="Glyco_hydro_6"/>
    <property type="match status" value="1"/>
</dbReference>
<accession>A0A7W3P9T2</accession>
<organism evidence="2 3">
    <name type="scientific">Nocardioides ginsengisegetis</name>
    <dbReference type="NCBI Taxonomy" id="661491"/>
    <lineage>
        <taxon>Bacteria</taxon>
        <taxon>Bacillati</taxon>
        <taxon>Actinomycetota</taxon>
        <taxon>Actinomycetes</taxon>
        <taxon>Propionibacteriales</taxon>
        <taxon>Nocardioidaceae</taxon>
        <taxon>Nocardioides</taxon>
    </lineage>
</organism>
<comment type="similarity">
    <text evidence="1">Belongs to the glycosyl hydrolase family 6.</text>
</comment>
<dbReference type="EMBL" id="JACGXA010000001">
    <property type="protein sequence ID" value="MBA8803878.1"/>
    <property type="molecule type" value="Genomic_DNA"/>
</dbReference>
<dbReference type="RefSeq" id="WP_182539068.1">
    <property type="nucleotide sequence ID" value="NZ_JACGXA010000001.1"/>
</dbReference>